<evidence type="ECO:0000313" key="1">
    <source>
        <dbReference type="EMBL" id="MFC7295347.1"/>
    </source>
</evidence>
<reference evidence="2" key="1">
    <citation type="journal article" date="2019" name="Int. J. Syst. Evol. Microbiol.">
        <title>The Global Catalogue of Microorganisms (GCM) 10K type strain sequencing project: providing services to taxonomists for standard genome sequencing and annotation.</title>
        <authorList>
            <consortium name="The Broad Institute Genomics Platform"/>
            <consortium name="The Broad Institute Genome Sequencing Center for Infectious Disease"/>
            <person name="Wu L."/>
            <person name="Ma J."/>
        </authorList>
    </citation>
    <scope>NUCLEOTIDE SEQUENCE [LARGE SCALE GENOMIC DNA]</scope>
    <source>
        <strain evidence="2">CCUG 60559</strain>
    </source>
</reference>
<protein>
    <submittedName>
        <fullName evidence="1">Uncharacterized protein</fullName>
    </submittedName>
</protein>
<sequence length="70" mass="7922">MTTQKISNLIQEIIANSEAIEDFYEVEVSVLIRKDGGAKSDFIRAQSHWTPGRIDTSEGADSETNDFKWM</sequence>
<dbReference type="RefSeq" id="WP_100688312.1">
    <property type="nucleotide sequence ID" value="NZ_JBHTBD010000004.1"/>
</dbReference>
<comment type="caution">
    <text evidence="1">The sequence shown here is derived from an EMBL/GenBank/DDBJ whole genome shotgun (WGS) entry which is preliminary data.</text>
</comment>
<dbReference type="EMBL" id="JBHTBD010000004">
    <property type="protein sequence ID" value="MFC7295347.1"/>
    <property type="molecule type" value="Genomic_DNA"/>
</dbReference>
<accession>A0ABW2IWK0</accession>
<gene>
    <name evidence="1" type="ORF">ACFQQA_11480</name>
</gene>
<name>A0ABW2IWK0_9GAMM</name>
<evidence type="ECO:0000313" key="2">
    <source>
        <dbReference type="Proteomes" id="UP001596506"/>
    </source>
</evidence>
<proteinExistence type="predicted"/>
<organism evidence="1 2">
    <name type="scientific">Marinobacter aromaticivorans</name>
    <dbReference type="NCBI Taxonomy" id="1494078"/>
    <lineage>
        <taxon>Bacteria</taxon>
        <taxon>Pseudomonadati</taxon>
        <taxon>Pseudomonadota</taxon>
        <taxon>Gammaproteobacteria</taxon>
        <taxon>Pseudomonadales</taxon>
        <taxon>Marinobacteraceae</taxon>
        <taxon>Marinobacter</taxon>
    </lineage>
</organism>
<dbReference type="Proteomes" id="UP001596506">
    <property type="component" value="Unassembled WGS sequence"/>
</dbReference>
<keyword evidence="2" id="KW-1185">Reference proteome</keyword>